<organism evidence="3 4">
    <name type="scientific">Fusarium napiforme</name>
    <dbReference type="NCBI Taxonomy" id="42672"/>
    <lineage>
        <taxon>Eukaryota</taxon>
        <taxon>Fungi</taxon>
        <taxon>Dikarya</taxon>
        <taxon>Ascomycota</taxon>
        <taxon>Pezizomycotina</taxon>
        <taxon>Sordariomycetes</taxon>
        <taxon>Hypocreomycetidae</taxon>
        <taxon>Hypocreales</taxon>
        <taxon>Nectriaceae</taxon>
        <taxon>Fusarium</taxon>
        <taxon>Fusarium fujikuroi species complex</taxon>
    </lineage>
</organism>
<feature type="region of interest" description="Disordered" evidence="2">
    <location>
        <begin position="522"/>
        <end position="603"/>
    </location>
</feature>
<dbReference type="Proteomes" id="UP000574317">
    <property type="component" value="Unassembled WGS sequence"/>
</dbReference>
<feature type="compositionally biased region" description="Polar residues" evidence="2">
    <location>
        <begin position="344"/>
        <end position="355"/>
    </location>
</feature>
<feature type="compositionally biased region" description="Basic and acidic residues" evidence="2">
    <location>
        <begin position="668"/>
        <end position="679"/>
    </location>
</feature>
<feature type="compositionally biased region" description="Polar residues" evidence="2">
    <location>
        <begin position="554"/>
        <end position="568"/>
    </location>
</feature>
<dbReference type="EMBL" id="JAAOAO010000405">
    <property type="protein sequence ID" value="KAF5543369.1"/>
    <property type="molecule type" value="Genomic_DNA"/>
</dbReference>
<proteinExistence type="predicted"/>
<evidence type="ECO:0000313" key="3">
    <source>
        <dbReference type="EMBL" id="KAF5543369.1"/>
    </source>
</evidence>
<gene>
    <name evidence="3" type="ORF">FNAPI_9691</name>
</gene>
<accession>A0A8H5MW52</accession>
<evidence type="ECO:0000313" key="4">
    <source>
        <dbReference type="Proteomes" id="UP000574317"/>
    </source>
</evidence>
<keyword evidence="4" id="KW-1185">Reference proteome</keyword>
<feature type="compositionally biased region" description="Polar residues" evidence="2">
    <location>
        <begin position="655"/>
        <end position="667"/>
    </location>
</feature>
<feature type="region of interest" description="Disordered" evidence="2">
    <location>
        <begin position="337"/>
        <end position="397"/>
    </location>
</feature>
<feature type="compositionally biased region" description="Basic and acidic residues" evidence="2">
    <location>
        <begin position="373"/>
        <end position="386"/>
    </location>
</feature>
<dbReference type="AlphaFoldDB" id="A0A8H5MW52"/>
<comment type="caution">
    <text evidence="3">The sequence shown here is derived from an EMBL/GenBank/DDBJ whole genome shotgun (WGS) entry which is preliminary data.</text>
</comment>
<evidence type="ECO:0000256" key="1">
    <source>
        <dbReference type="SAM" id="Coils"/>
    </source>
</evidence>
<feature type="region of interest" description="Disordered" evidence="2">
    <location>
        <begin position="1"/>
        <end position="35"/>
    </location>
</feature>
<protein>
    <submittedName>
        <fullName evidence="3">Uncharacterized protein</fullName>
    </submittedName>
</protein>
<reference evidence="3 4" key="1">
    <citation type="submission" date="2020-05" db="EMBL/GenBank/DDBJ databases">
        <title>Identification and distribution of gene clusters putatively required for synthesis of sphingolipid metabolism inhibitors in phylogenetically diverse species of the filamentous fungus Fusarium.</title>
        <authorList>
            <person name="Kim H.-S."/>
            <person name="Busman M."/>
            <person name="Brown D.W."/>
            <person name="Divon H."/>
            <person name="Uhlig S."/>
            <person name="Proctor R.H."/>
        </authorList>
    </citation>
    <scope>NUCLEOTIDE SEQUENCE [LARGE SCALE GENOMIC DNA]</scope>
    <source>
        <strain evidence="3 4">NRRL 25196</strain>
    </source>
</reference>
<feature type="region of interest" description="Disordered" evidence="2">
    <location>
        <begin position="642"/>
        <end position="679"/>
    </location>
</feature>
<name>A0A8H5MW52_9HYPO</name>
<evidence type="ECO:0000256" key="2">
    <source>
        <dbReference type="SAM" id="MobiDB-lite"/>
    </source>
</evidence>
<feature type="compositionally biased region" description="Basic and acidic residues" evidence="2">
    <location>
        <begin position="535"/>
        <end position="548"/>
    </location>
</feature>
<sequence>MSQERKKRVATSAPQDEPPSKRADIDEEDDSPSEEAIAHAKHLFDRRSPVTGSTPAEIVRKITLPIPEGWSDDDEAVISGYWDASSAKTHSAKINQGRHAPLLALFKTSIRVVGLAPITMISPIHCLRHQPVSRDNSGIESIYSHTVSALLTSLVVHPGFGRNRHHIIWALQYGVMCRLDDRLAWPHEQYRGYCPALGLVSQRIGNSEAPESIHAMHKSARDEVIAHGDRNPNPWSDFLYHLGETVASHRSSRPPVVREFRKYGDFDVLPVTLWDLQTLEKAVDTMEWPDEDMRYPVSEAWEAWKDVRKGRDVPSIKQLPEMFELLHKDIYRQCYSRDSPAPLSEQNESADENPQPSSPVDEDLTNEIGTGNDHNENVLPDSEHCPLDGQAGSGEDMMVPVTDDVASETGFPTPLSSALQPSLNIEINKRLDDFMEQQRKITLALVKQNTDLHSKIKNMEVQLVDKQKQIDSLSNARRKADEDLGKLSDDQYGFHHKILAAQRHVSLLQNQVAAIEDHLGISQSQDPNEEGQDSVEPKDPPNPRHSEVVHTSVPRESSNVTNPGPDTSSEQHSESVKVTAPQETVEFTDEEPVPTPPAVIPSPEDETMAAAEALKSTEVANPTRKGFSIKMQRGSLRTIGQSLPQQHLAHGQAGSLASHTPPTSKLRQNLDLEVIRNQP</sequence>
<feature type="coiled-coil region" evidence="1">
    <location>
        <begin position="456"/>
        <end position="490"/>
    </location>
</feature>
<keyword evidence="1" id="KW-0175">Coiled coil</keyword>